<dbReference type="PANTHER" id="PTHR43420">
    <property type="entry name" value="ACETYLTRANSFERASE"/>
    <property type="match status" value="1"/>
</dbReference>
<dbReference type="InterPro" id="IPR050680">
    <property type="entry name" value="YpeA/RimI_acetyltransf"/>
</dbReference>
<dbReference type="GO" id="GO:0005840">
    <property type="term" value="C:ribosome"/>
    <property type="evidence" value="ECO:0007669"/>
    <property type="project" value="UniProtKB-KW"/>
</dbReference>
<evidence type="ECO:0000256" key="1">
    <source>
        <dbReference type="ARBA" id="ARBA00022679"/>
    </source>
</evidence>
<accession>A0A1H6HBQ6</accession>
<keyword evidence="4" id="KW-0689">Ribosomal protein</keyword>
<dbReference type="InterPro" id="IPR000182">
    <property type="entry name" value="GNAT_dom"/>
</dbReference>
<name>A0A1H6HBQ6_CHRCI</name>
<dbReference type="PROSITE" id="PS51186">
    <property type="entry name" value="GNAT"/>
    <property type="match status" value="1"/>
</dbReference>
<dbReference type="AlphaFoldDB" id="A0A1H6HBQ6"/>
<dbReference type="GO" id="GO:0016747">
    <property type="term" value="F:acyltransferase activity, transferring groups other than amino-acyl groups"/>
    <property type="evidence" value="ECO:0007669"/>
    <property type="project" value="InterPro"/>
</dbReference>
<evidence type="ECO:0000256" key="2">
    <source>
        <dbReference type="ARBA" id="ARBA00023315"/>
    </source>
</evidence>
<dbReference type="EMBL" id="FNWQ01000002">
    <property type="protein sequence ID" value="SEH31694.1"/>
    <property type="molecule type" value="Genomic_DNA"/>
</dbReference>
<protein>
    <submittedName>
        <fullName evidence="4">Ribosomal protein S18 acetylase RimI</fullName>
    </submittedName>
</protein>
<dbReference type="SUPFAM" id="SSF55729">
    <property type="entry name" value="Acyl-CoA N-acyltransferases (Nat)"/>
    <property type="match status" value="1"/>
</dbReference>
<feature type="domain" description="N-acetyltransferase" evidence="3">
    <location>
        <begin position="3"/>
        <end position="161"/>
    </location>
</feature>
<evidence type="ECO:0000259" key="3">
    <source>
        <dbReference type="PROSITE" id="PS51186"/>
    </source>
</evidence>
<evidence type="ECO:0000313" key="5">
    <source>
        <dbReference type="Proteomes" id="UP000198561"/>
    </source>
</evidence>
<sequence length="163" mass="19049">MNINYRKLFPKESKMYRNIRLESLEKFPDAFCASYQEALKTEKFRMENDIELQTAERFVLGAFIEKQLIGICAFVKDETDTGNIYQMYVKREFQGKNIGLGLIKAVIHLARQQFDNIEIGLEVIPGNNSAYRLYKKAGFEEITDESDKEPGKSIMMKYRHDKI</sequence>
<dbReference type="Proteomes" id="UP000198561">
    <property type="component" value="Unassembled WGS sequence"/>
</dbReference>
<gene>
    <name evidence="4" type="ORF">SAMN05421593_1532</name>
</gene>
<dbReference type="InterPro" id="IPR016181">
    <property type="entry name" value="Acyl_CoA_acyltransferase"/>
</dbReference>
<dbReference type="STRING" id="680127.SAMN05421593_1532"/>
<dbReference type="OrthoDB" id="67353at2"/>
<evidence type="ECO:0000313" key="4">
    <source>
        <dbReference type="EMBL" id="SEH31694.1"/>
    </source>
</evidence>
<organism evidence="4 5">
    <name type="scientific">Chryseobacterium culicis</name>
    <dbReference type="NCBI Taxonomy" id="680127"/>
    <lineage>
        <taxon>Bacteria</taxon>
        <taxon>Pseudomonadati</taxon>
        <taxon>Bacteroidota</taxon>
        <taxon>Flavobacteriia</taxon>
        <taxon>Flavobacteriales</taxon>
        <taxon>Weeksellaceae</taxon>
        <taxon>Chryseobacterium group</taxon>
        <taxon>Chryseobacterium</taxon>
    </lineage>
</organism>
<dbReference type="Pfam" id="PF00583">
    <property type="entry name" value="Acetyltransf_1"/>
    <property type="match status" value="1"/>
</dbReference>
<keyword evidence="2" id="KW-0012">Acyltransferase</keyword>
<dbReference type="RefSeq" id="WP_089690883.1">
    <property type="nucleotide sequence ID" value="NZ_FNWQ01000002.1"/>
</dbReference>
<keyword evidence="4" id="KW-0687">Ribonucleoprotein</keyword>
<reference evidence="4 5" key="1">
    <citation type="submission" date="2016-10" db="EMBL/GenBank/DDBJ databases">
        <authorList>
            <person name="de Groot N.N."/>
        </authorList>
    </citation>
    <scope>NUCLEOTIDE SEQUENCE [LARGE SCALE GENOMIC DNA]</scope>
    <source>
        <strain evidence="4 5">DSM 23031</strain>
    </source>
</reference>
<proteinExistence type="predicted"/>
<dbReference type="CDD" id="cd04301">
    <property type="entry name" value="NAT_SF"/>
    <property type="match status" value="1"/>
</dbReference>
<dbReference type="Gene3D" id="3.40.630.30">
    <property type="match status" value="1"/>
</dbReference>
<keyword evidence="1" id="KW-0808">Transferase</keyword>